<evidence type="ECO:0000256" key="1">
    <source>
        <dbReference type="SAM" id="Phobius"/>
    </source>
</evidence>
<feature type="transmembrane region" description="Helical" evidence="1">
    <location>
        <begin position="80"/>
        <end position="101"/>
    </location>
</feature>
<feature type="transmembrane region" description="Helical" evidence="1">
    <location>
        <begin position="145"/>
        <end position="170"/>
    </location>
</feature>
<dbReference type="RefSeq" id="WP_156560986.1">
    <property type="nucleotide sequence ID" value="NZ_CACRTV010000043.1"/>
</dbReference>
<evidence type="ECO:0008006" key="3">
    <source>
        <dbReference type="Google" id="ProtNLM"/>
    </source>
</evidence>
<keyword evidence="1" id="KW-0812">Transmembrane</keyword>
<feature type="transmembrane region" description="Helical" evidence="1">
    <location>
        <begin position="176"/>
        <end position="195"/>
    </location>
</feature>
<feature type="transmembrane region" description="Helical" evidence="1">
    <location>
        <begin position="113"/>
        <end position="133"/>
    </location>
</feature>
<dbReference type="InterPro" id="IPR006938">
    <property type="entry name" value="DUF624"/>
</dbReference>
<dbReference type="EMBL" id="CACRTV010000043">
    <property type="protein sequence ID" value="VYU19350.1"/>
    <property type="molecule type" value="Genomic_DNA"/>
</dbReference>
<feature type="transmembrane region" description="Helical" evidence="1">
    <location>
        <begin position="20"/>
        <end position="47"/>
    </location>
</feature>
<evidence type="ECO:0000313" key="2">
    <source>
        <dbReference type="EMBL" id="VYU19350.1"/>
    </source>
</evidence>
<keyword evidence="1" id="KW-0472">Membrane</keyword>
<proteinExistence type="predicted"/>
<sequence>MKNGLGPIVRVGESITILVLLNLVWIITVILGCGVTVGAATTAAYTVMRKRADKEKDEVMIHTCFSIYWKALKENFKESTIVWIITLVLGTMLVANIRFSLISSESLALVLKALQIIILIQLVFINIYCYSMISNFEADIKRIMYSALLIANAHLFTTLTCVVIAAALLFTVKMFNFLPVFILISSYVAVTSFIFKPIFKKYSRGEI</sequence>
<dbReference type="PROSITE" id="PS51257">
    <property type="entry name" value="PROKAR_LIPOPROTEIN"/>
    <property type="match status" value="1"/>
</dbReference>
<protein>
    <recommendedName>
        <fullName evidence="3">DUF624 domain-containing protein</fullName>
    </recommendedName>
</protein>
<gene>
    <name evidence="2" type="ORF">CPLFYP93_01617</name>
</gene>
<accession>A0A6N3CRM2</accession>
<name>A0A6N3CRM2_9CLOT</name>
<dbReference type="Pfam" id="PF04854">
    <property type="entry name" value="DUF624"/>
    <property type="match status" value="1"/>
</dbReference>
<dbReference type="AlphaFoldDB" id="A0A6N3CRM2"/>
<keyword evidence="1" id="KW-1133">Transmembrane helix</keyword>
<reference evidence="2" key="1">
    <citation type="submission" date="2019-11" db="EMBL/GenBank/DDBJ databases">
        <authorList>
            <person name="Feng L."/>
        </authorList>
    </citation>
    <scope>NUCLEOTIDE SEQUENCE</scope>
    <source>
        <strain evidence="2">CParaputrificumLFYP93</strain>
    </source>
</reference>
<organism evidence="2">
    <name type="scientific">Clostridium paraputrificum</name>
    <dbReference type="NCBI Taxonomy" id="29363"/>
    <lineage>
        <taxon>Bacteria</taxon>
        <taxon>Bacillati</taxon>
        <taxon>Bacillota</taxon>
        <taxon>Clostridia</taxon>
        <taxon>Eubacteriales</taxon>
        <taxon>Clostridiaceae</taxon>
        <taxon>Clostridium</taxon>
    </lineage>
</organism>